<keyword evidence="2 5" id="KW-0238">DNA-binding</keyword>
<organism evidence="5 6">
    <name type="scientific">Paenibacillus phyllosphaerae</name>
    <dbReference type="NCBI Taxonomy" id="274593"/>
    <lineage>
        <taxon>Bacteria</taxon>
        <taxon>Bacillati</taxon>
        <taxon>Bacillota</taxon>
        <taxon>Bacilli</taxon>
        <taxon>Bacillales</taxon>
        <taxon>Paenibacillaceae</taxon>
        <taxon>Paenibacillus</taxon>
    </lineage>
</organism>
<evidence type="ECO:0000259" key="4">
    <source>
        <dbReference type="PROSITE" id="PS01124"/>
    </source>
</evidence>
<evidence type="ECO:0000256" key="1">
    <source>
        <dbReference type="ARBA" id="ARBA00023015"/>
    </source>
</evidence>
<comment type="caution">
    <text evidence="5">The sequence shown here is derived from an EMBL/GenBank/DDBJ whole genome shotgun (WGS) entry which is preliminary data.</text>
</comment>
<dbReference type="InterPro" id="IPR003313">
    <property type="entry name" value="AraC-bd"/>
</dbReference>
<accession>A0A7W5B3I3</accession>
<dbReference type="InterPro" id="IPR037923">
    <property type="entry name" value="HTH-like"/>
</dbReference>
<dbReference type="InterPro" id="IPR018060">
    <property type="entry name" value="HTH_AraC"/>
</dbReference>
<protein>
    <submittedName>
        <fullName evidence="5">AraC-like DNA-binding protein</fullName>
    </submittedName>
</protein>
<dbReference type="Proteomes" id="UP000570361">
    <property type="component" value="Unassembled WGS sequence"/>
</dbReference>
<dbReference type="Pfam" id="PF02311">
    <property type="entry name" value="AraC_binding"/>
    <property type="match status" value="1"/>
</dbReference>
<reference evidence="5 6" key="1">
    <citation type="submission" date="2020-08" db="EMBL/GenBank/DDBJ databases">
        <title>Genomic Encyclopedia of Type Strains, Phase III (KMG-III): the genomes of soil and plant-associated and newly described type strains.</title>
        <authorList>
            <person name="Whitman W."/>
        </authorList>
    </citation>
    <scope>NUCLEOTIDE SEQUENCE [LARGE SCALE GENOMIC DNA]</scope>
    <source>
        <strain evidence="5 6">CECT 5862</strain>
    </source>
</reference>
<dbReference type="InterPro" id="IPR009057">
    <property type="entry name" value="Homeodomain-like_sf"/>
</dbReference>
<dbReference type="InterPro" id="IPR018062">
    <property type="entry name" value="HTH_AraC-typ_CS"/>
</dbReference>
<dbReference type="PANTHER" id="PTHR43280">
    <property type="entry name" value="ARAC-FAMILY TRANSCRIPTIONAL REGULATOR"/>
    <property type="match status" value="1"/>
</dbReference>
<dbReference type="PRINTS" id="PR00032">
    <property type="entry name" value="HTHARAC"/>
</dbReference>
<keyword evidence="3" id="KW-0804">Transcription</keyword>
<proteinExistence type="predicted"/>
<dbReference type="RefSeq" id="WP_246427973.1">
    <property type="nucleotide sequence ID" value="NZ_JACHXK010000021.1"/>
</dbReference>
<gene>
    <name evidence="5" type="ORF">FHS18_005862</name>
</gene>
<dbReference type="PROSITE" id="PS01124">
    <property type="entry name" value="HTH_ARAC_FAMILY_2"/>
    <property type="match status" value="1"/>
</dbReference>
<dbReference type="SMART" id="SM00342">
    <property type="entry name" value="HTH_ARAC"/>
    <property type="match status" value="1"/>
</dbReference>
<dbReference type="PANTHER" id="PTHR43280:SF2">
    <property type="entry name" value="HTH-TYPE TRANSCRIPTIONAL REGULATOR EXSA"/>
    <property type="match status" value="1"/>
</dbReference>
<evidence type="ECO:0000256" key="3">
    <source>
        <dbReference type="ARBA" id="ARBA00023163"/>
    </source>
</evidence>
<dbReference type="SUPFAM" id="SSF51215">
    <property type="entry name" value="Regulatory protein AraC"/>
    <property type="match status" value="1"/>
</dbReference>
<evidence type="ECO:0000256" key="2">
    <source>
        <dbReference type="ARBA" id="ARBA00023125"/>
    </source>
</evidence>
<dbReference type="Gene3D" id="1.10.10.60">
    <property type="entry name" value="Homeodomain-like"/>
    <property type="match status" value="2"/>
</dbReference>
<keyword evidence="6" id="KW-1185">Reference proteome</keyword>
<name>A0A7W5B3I3_9BACL</name>
<keyword evidence="1" id="KW-0805">Transcription regulation</keyword>
<dbReference type="AlphaFoldDB" id="A0A7W5B3I3"/>
<dbReference type="SUPFAM" id="SSF46689">
    <property type="entry name" value="Homeodomain-like"/>
    <property type="match status" value="2"/>
</dbReference>
<dbReference type="InterPro" id="IPR014710">
    <property type="entry name" value="RmlC-like_jellyroll"/>
</dbReference>
<dbReference type="Pfam" id="PF12833">
    <property type="entry name" value="HTH_18"/>
    <property type="match status" value="1"/>
</dbReference>
<dbReference type="InterPro" id="IPR020449">
    <property type="entry name" value="Tscrpt_reg_AraC-type_HTH"/>
</dbReference>
<sequence length="280" mass="32137">MKVMMMTRRYIPLMTDSDKELPYYLVQAGQQWNQEHVVRPNGYLYQWIQCVEGEGELLLGGKAYRVKEGMAMFLLKGAAHEYYAITSSWIVDWIVFDGYQVEAFLNRSAGISASGVYYLTRPDLFLAHIRKALSIGQSDVALQGLQCSSVVYALLTDIVQYASVLPNHSPTSLNYKLKPLFDYIEQHYSRPLTLDNLAEVTGVTPQHLCNVFKRATNIRIFQYIHSVRIKKSKELLLQHPEMHVKEVAALTGFEDANYFCSVFKKHESLSPSQYRQIHAR</sequence>
<dbReference type="PROSITE" id="PS00041">
    <property type="entry name" value="HTH_ARAC_FAMILY_1"/>
    <property type="match status" value="1"/>
</dbReference>
<feature type="domain" description="HTH araC/xylS-type" evidence="4">
    <location>
        <begin position="178"/>
        <end position="277"/>
    </location>
</feature>
<evidence type="ECO:0000313" key="6">
    <source>
        <dbReference type="Proteomes" id="UP000570361"/>
    </source>
</evidence>
<evidence type="ECO:0000313" key="5">
    <source>
        <dbReference type="EMBL" id="MBB3113749.1"/>
    </source>
</evidence>
<dbReference type="GO" id="GO:0043565">
    <property type="term" value="F:sequence-specific DNA binding"/>
    <property type="evidence" value="ECO:0007669"/>
    <property type="project" value="InterPro"/>
</dbReference>
<dbReference type="EMBL" id="JACHXK010000021">
    <property type="protein sequence ID" value="MBB3113749.1"/>
    <property type="molecule type" value="Genomic_DNA"/>
</dbReference>
<dbReference type="GO" id="GO:0003700">
    <property type="term" value="F:DNA-binding transcription factor activity"/>
    <property type="evidence" value="ECO:0007669"/>
    <property type="project" value="InterPro"/>
</dbReference>
<dbReference type="Gene3D" id="2.60.120.10">
    <property type="entry name" value="Jelly Rolls"/>
    <property type="match status" value="1"/>
</dbReference>